<protein>
    <submittedName>
        <fullName evidence="2">Uncharacterized protein</fullName>
    </submittedName>
</protein>
<keyword evidence="3" id="KW-1185">Reference proteome</keyword>
<comment type="caution">
    <text evidence="2">The sequence shown here is derived from an EMBL/GenBank/DDBJ whole genome shotgun (WGS) entry which is preliminary data.</text>
</comment>
<evidence type="ECO:0000313" key="2">
    <source>
        <dbReference type="EMBL" id="KAK3242274.1"/>
    </source>
</evidence>
<gene>
    <name evidence="2" type="ORF">CYMTET_48031</name>
</gene>
<proteinExistence type="predicted"/>
<dbReference type="EMBL" id="LGRX02033202">
    <property type="protein sequence ID" value="KAK3242274.1"/>
    <property type="molecule type" value="Genomic_DNA"/>
</dbReference>
<name>A0AAE0EW16_9CHLO</name>
<feature type="region of interest" description="Disordered" evidence="1">
    <location>
        <begin position="326"/>
        <end position="434"/>
    </location>
</feature>
<feature type="compositionally biased region" description="Basic and acidic residues" evidence="1">
    <location>
        <begin position="423"/>
        <end position="434"/>
    </location>
</feature>
<evidence type="ECO:0000313" key="3">
    <source>
        <dbReference type="Proteomes" id="UP001190700"/>
    </source>
</evidence>
<dbReference type="Proteomes" id="UP001190700">
    <property type="component" value="Unassembled WGS sequence"/>
</dbReference>
<organism evidence="2 3">
    <name type="scientific">Cymbomonas tetramitiformis</name>
    <dbReference type="NCBI Taxonomy" id="36881"/>
    <lineage>
        <taxon>Eukaryota</taxon>
        <taxon>Viridiplantae</taxon>
        <taxon>Chlorophyta</taxon>
        <taxon>Pyramimonadophyceae</taxon>
        <taxon>Pyramimonadales</taxon>
        <taxon>Pyramimonadaceae</taxon>
        <taxon>Cymbomonas</taxon>
    </lineage>
</organism>
<evidence type="ECO:0000256" key="1">
    <source>
        <dbReference type="SAM" id="MobiDB-lite"/>
    </source>
</evidence>
<dbReference type="AlphaFoldDB" id="A0AAE0EW16"/>
<reference evidence="2 3" key="1">
    <citation type="journal article" date="2015" name="Genome Biol. Evol.">
        <title>Comparative Genomics of a Bacterivorous Green Alga Reveals Evolutionary Causalities and Consequences of Phago-Mixotrophic Mode of Nutrition.</title>
        <authorList>
            <person name="Burns J.A."/>
            <person name="Paasch A."/>
            <person name="Narechania A."/>
            <person name="Kim E."/>
        </authorList>
    </citation>
    <scope>NUCLEOTIDE SEQUENCE [LARGE SCALE GENOMIC DNA]</scope>
    <source>
        <strain evidence="2 3">PLY_AMNH</strain>
    </source>
</reference>
<accession>A0AAE0EW16</accession>
<sequence>MQNVTHAPFPPEELGKLESRALSSFVTHTWTPYCEERSASIPDKKERVLNYKLTNIWLAPNGRVTQIDLAFKKRLLAPVVLFNSIFRVPTMYVLEDTVATGERLIPNIYVWSWWAPTLWPAKEQTILLASPTFSGMSVTDVAAAFKGAMAKEGWRGENCITRIKKGVRNETPSAASLREVVILETVTPGHAACISEDKSLDLGFQYKKFFLPSAAELEEAGKREIAIIDYSQQIFMGRRAKLGPKRTQDRAPSSTPPPAIQKTVEQATERAIKRVEETTKVKINVVVSTLETFEVTFGQRHKEITMGISCFHNTYKETGAAMVTTPHSAHGQAHEGPHRRQKIPAPPQTVAGEGRTDRRDLHHHQRPEEPFRIPKAARAAGREPPAKKKKGTNGESQEGPTGAAPPPETRQLVVATRRTTRRSRQEREEQLDLD</sequence>
<feature type="region of interest" description="Disordered" evidence="1">
    <location>
        <begin position="242"/>
        <end position="261"/>
    </location>
</feature>
<feature type="compositionally biased region" description="Basic and acidic residues" evidence="1">
    <location>
        <begin position="354"/>
        <end position="372"/>
    </location>
</feature>